<organism evidence="5 6">
    <name type="scientific">Jatrophihabitans cynanchi</name>
    <dbReference type="NCBI Taxonomy" id="2944128"/>
    <lineage>
        <taxon>Bacteria</taxon>
        <taxon>Bacillati</taxon>
        <taxon>Actinomycetota</taxon>
        <taxon>Actinomycetes</taxon>
        <taxon>Jatrophihabitantales</taxon>
        <taxon>Jatrophihabitantaceae</taxon>
        <taxon>Jatrophihabitans</taxon>
    </lineage>
</organism>
<evidence type="ECO:0000313" key="6">
    <source>
        <dbReference type="Proteomes" id="UP001164693"/>
    </source>
</evidence>
<keyword evidence="1" id="KW-0238">DNA-binding</keyword>
<dbReference type="InterPro" id="IPR055370">
    <property type="entry name" value="Lsr2_DNA-bd"/>
</dbReference>
<protein>
    <submittedName>
        <fullName evidence="5">Lsr2 family protein</fullName>
    </submittedName>
</protein>
<dbReference type="EMBL" id="CP097463">
    <property type="protein sequence ID" value="WAX55648.1"/>
    <property type="molecule type" value="Genomic_DNA"/>
</dbReference>
<dbReference type="Gene3D" id="3.30.60.230">
    <property type="entry name" value="Lsr2, dimerization domain"/>
    <property type="match status" value="1"/>
</dbReference>
<sequence length="116" mass="12594">MVQKHIVQLEDDIDGGAAVETVRFALDGSDYEIDLSAKNAGKLRDALAVYVAHGRRARGGARIATPGRRGGRPARADREQTQAIRAWARKNGFQVGDKGRIPAQVLEAYQAKAAKR</sequence>
<dbReference type="Proteomes" id="UP001164693">
    <property type="component" value="Chromosome"/>
</dbReference>
<gene>
    <name evidence="5" type="ORF">M6B22_13985</name>
</gene>
<dbReference type="RefSeq" id="WP_269442166.1">
    <property type="nucleotide sequence ID" value="NZ_CP097463.1"/>
</dbReference>
<dbReference type="Pfam" id="PF23359">
    <property type="entry name" value="Lsr2_DNA-bd"/>
    <property type="match status" value="1"/>
</dbReference>
<feature type="domain" description="Lsr2 dimerization" evidence="3">
    <location>
        <begin position="1"/>
        <end position="57"/>
    </location>
</feature>
<evidence type="ECO:0000259" key="4">
    <source>
        <dbReference type="Pfam" id="PF23359"/>
    </source>
</evidence>
<accession>A0ABY7JVD9</accession>
<dbReference type="InterPro" id="IPR024412">
    <property type="entry name" value="Lsr2_dim_dom"/>
</dbReference>
<feature type="region of interest" description="Disordered" evidence="2">
    <location>
        <begin position="60"/>
        <end position="79"/>
    </location>
</feature>
<name>A0ABY7JVD9_9ACTN</name>
<proteinExistence type="predicted"/>
<dbReference type="InterPro" id="IPR036625">
    <property type="entry name" value="E3-bd_dom_sf"/>
</dbReference>
<dbReference type="InterPro" id="IPR042261">
    <property type="entry name" value="Lsr2-like_dimerization"/>
</dbReference>
<keyword evidence="6" id="KW-1185">Reference proteome</keyword>
<feature type="domain" description="Lsr2 DNA-binding" evidence="4">
    <location>
        <begin position="76"/>
        <end position="111"/>
    </location>
</feature>
<dbReference type="Pfam" id="PF11774">
    <property type="entry name" value="Lsr2"/>
    <property type="match status" value="1"/>
</dbReference>
<reference evidence="5" key="1">
    <citation type="submission" date="2022-05" db="EMBL/GenBank/DDBJ databases">
        <title>Jatrophihabitans sp. SB3-54 whole genome sequence.</title>
        <authorList>
            <person name="Suh M.K."/>
            <person name="Eom M.K."/>
            <person name="Kim J.S."/>
            <person name="Kim H.S."/>
            <person name="Do H.E."/>
            <person name="Shin Y.K."/>
            <person name="Lee J.-S."/>
        </authorList>
    </citation>
    <scope>NUCLEOTIDE SEQUENCE</scope>
    <source>
        <strain evidence="5">SB3-54</strain>
    </source>
</reference>
<evidence type="ECO:0000256" key="1">
    <source>
        <dbReference type="ARBA" id="ARBA00023125"/>
    </source>
</evidence>
<evidence type="ECO:0000313" key="5">
    <source>
        <dbReference type="EMBL" id="WAX55648.1"/>
    </source>
</evidence>
<evidence type="ECO:0000259" key="3">
    <source>
        <dbReference type="Pfam" id="PF11774"/>
    </source>
</evidence>
<evidence type="ECO:0000256" key="2">
    <source>
        <dbReference type="SAM" id="MobiDB-lite"/>
    </source>
</evidence>
<dbReference type="Gene3D" id="4.10.320.10">
    <property type="entry name" value="E3-binding domain"/>
    <property type="match status" value="1"/>
</dbReference>